<accession>A0A559K0M5</accession>
<protein>
    <submittedName>
        <fullName evidence="1">Uncharacterized protein</fullName>
    </submittedName>
</protein>
<proteinExistence type="predicted"/>
<evidence type="ECO:0000313" key="2">
    <source>
        <dbReference type="Proteomes" id="UP000317036"/>
    </source>
</evidence>
<reference evidence="1 2" key="1">
    <citation type="submission" date="2019-07" db="EMBL/GenBank/DDBJ databases">
        <authorList>
            <person name="Kim J."/>
        </authorList>
    </citation>
    <scope>NUCLEOTIDE SEQUENCE [LARGE SCALE GENOMIC DNA]</scope>
    <source>
        <strain evidence="1 2">JC52</strain>
    </source>
</reference>
<sequence length="86" mass="9999">MKNDNLHLYADGRQGVYACLAALLDSRVTRIEAVNGMSSMADWIRTRHYDSYDTLSLIVPGMLQYFDLSDLEKFPEFRKKRYCNIS</sequence>
<dbReference type="AlphaFoldDB" id="A0A559K0M5"/>
<comment type="caution">
    <text evidence="1">The sequence shown here is derived from an EMBL/GenBank/DDBJ whole genome shotgun (WGS) entry which is preliminary data.</text>
</comment>
<organism evidence="1 2">
    <name type="scientific">Paenibacillus cremeus</name>
    <dbReference type="NCBI Taxonomy" id="2163881"/>
    <lineage>
        <taxon>Bacteria</taxon>
        <taxon>Bacillati</taxon>
        <taxon>Bacillota</taxon>
        <taxon>Bacilli</taxon>
        <taxon>Bacillales</taxon>
        <taxon>Paenibacillaceae</taxon>
        <taxon>Paenibacillus</taxon>
    </lineage>
</organism>
<name>A0A559K0M5_9BACL</name>
<dbReference type="Proteomes" id="UP000317036">
    <property type="component" value="Unassembled WGS sequence"/>
</dbReference>
<dbReference type="EMBL" id="VNJI01000053">
    <property type="protein sequence ID" value="TVY05688.1"/>
    <property type="molecule type" value="Genomic_DNA"/>
</dbReference>
<evidence type="ECO:0000313" key="1">
    <source>
        <dbReference type="EMBL" id="TVY05688.1"/>
    </source>
</evidence>
<keyword evidence="2" id="KW-1185">Reference proteome</keyword>
<gene>
    <name evidence="1" type="ORF">FPZ49_28870</name>
</gene>